<comment type="caution">
    <text evidence="4">The sequence shown here is derived from an EMBL/GenBank/DDBJ whole genome shotgun (WGS) entry which is preliminary data.</text>
</comment>
<evidence type="ECO:0000256" key="2">
    <source>
        <dbReference type="SAM" id="Phobius"/>
    </source>
</evidence>
<keyword evidence="2" id="KW-1133">Transmembrane helix</keyword>
<dbReference type="Proteomes" id="UP000036367">
    <property type="component" value="Unassembled WGS sequence"/>
</dbReference>
<evidence type="ECO:0000313" key="5">
    <source>
        <dbReference type="Proteomes" id="UP000036367"/>
    </source>
</evidence>
<dbReference type="STRING" id="595434.RISK_005003"/>
<feature type="transmembrane region" description="Helical" evidence="2">
    <location>
        <begin position="155"/>
        <end position="177"/>
    </location>
</feature>
<evidence type="ECO:0000313" key="4">
    <source>
        <dbReference type="EMBL" id="KLU03033.1"/>
    </source>
</evidence>
<gene>
    <name evidence="4" type="ORF">RISK_005003</name>
</gene>
<dbReference type="PATRIC" id="fig|595434.4.peg.4745"/>
<dbReference type="EMBL" id="LECT01000042">
    <property type="protein sequence ID" value="KLU03033.1"/>
    <property type="molecule type" value="Genomic_DNA"/>
</dbReference>
<dbReference type="Gene3D" id="3.30.2010.10">
    <property type="entry name" value="Metalloproteases ('zincins'), catalytic domain"/>
    <property type="match status" value="1"/>
</dbReference>
<name>A0A0J1B926_RHOIS</name>
<dbReference type="InterPro" id="IPR008756">
    <property type="entry name" value="Peptidase_M56"/>
</dbReference>
<keyword evidence="2" id="KW-0472">Membrane</keyword>
<dbReference type="AlphaFoldDB" id="A0A0J1B926"/>
<feature type="region of interest" description="Disordered" evidence="1">
    <location>
        <begin position="391"/>
        <end position="414"/>
    </location>
</feature>
<sequence length="896" mass="98492">MNSFQETTMVSLTAESEFLAELLWRATWQACVLTVIVLAVTTGLRRWITPKWRSVLWLVPACRLLILLVPVSTFSLFNLFELSNVAPAPVDHAYATLKMDVAATEQPDSSFAREQPLPDVSTATTIDALNELTADTSSVPPTASAMDLEIRDLEWSFTSVLIGVWIIGCVAATVLWARSHVLISRVIANGRASTDPKLVEICESRRRALRLRRKIQCVVVDDDIGPAVCGLFRPRILLPSSLIRELSSAELRSVMVHEIEHIRRWDGIYSLLGRLLTVIHWFNPVAYVIRRNLRHQIELAVDASTIAAVGENMRRSYGELLIQLAQRPSQTHGIVHMAAKRSNLRSRIDEIAIPAKASRVRSSLALLAAVVLMICGLTDSASTQEVNFNGQTQATSESDRVGDANPAIASPKKDATSLTLEDKIRRIHETPNWRFVDTDFIKSIEARQAELHGTRMTVRGNVIDEQKQPVGGAFVVLRLPSANSNMRQELDGPVQDVFAVGWTNELGQFAFDDQPTPWFESGNPLTWEICVFAPGHAVESRSFLGMDTQMPRVTIPVTSELQIHGTIQDSDGKPMAQLELSHLEIVNPYDQAKLDLSFLHSEIHSTVRTDERGRFQIGGLPPERIVSLLPIGATGSAGAVIRVATTSGLEVDRMIERDSPRAGLVYPYFEPTFEASIASPPNDLAKGNVPATERSSNTRSTRTVTVRVLNADGGGGVPGVGVGWESNVDRIPISPGMQATDDGGNATLNVPQRPVEIFVGGRRFGFLTQYARMTTSTSEYKPTLERSAWVRPVSVGDQDLELTFEVQPVAPLKVVVQTKDGTPTAAELQVARRGWGEQFGLPTFQTDDQGEANVPVRPVMFDIEITATTEDGMQGRIAVNLSRDFDESEVAIVTVK</sequence>
<feature type="transmembrane region" description="Helical" evidence="2">
    <location>
        <begin position="26"/>
        <end position="44"/>
    </location>
</feature>
<evidence type="ECO:0000256" key="1">
    <source>
        <dbReference type="SAM" id="MobiDB-lite"/>
    </source>
</evidence>
<dbReference type="InterPro" id="IPR052173">
    <property type="entry name" value="Beta-lactam_resp_regulator"/>
</dbReference>
<feature type="domain" description="Peptidase M56" evidence="3">
    <location>
        <begin position="23"/>
        <end position="349"/>
    </location>
</feature>
<keyword evidence="5" id="KW-1185">Reference proteome</keyword>
<feature type="transmembrane region" description="Helical" evidence="2">
    <location>
        <begin position="56"/>
        <end position="77"/>
    </location>
</feature>
<keyword evidence="2" id="KW-0812">Transmembrane</keyword>
<evidence type="ECO:0000259" key="3">
    <source>
        <dbReference type="Pfam" id="PF05569"/>
    </source>
</evidence>
<proteinExistence type="predicted"/>
<reference evidence="4" key="1">
    <citation type="submission" date="2015-05" db="EMBL/GenBank/DDBJ databases">
        <title>Permanent draft genome of Rhodopirellula islandicus K833.</title>
        <authorList>
            <person name="Kizina J."/>
            <person name="Richter M."/>
            <person name="Glockner F.O."/>
            <person name="Harder J."/>
        </authorList>
    </citation>
    <scope>NUCLEOTIDE SEQUENCE [LARGE SCALE GENOMIC DNA]</scope>
    <source>
        <strain evidence="4">K833</strain>
    </source>
</reference>
<dbReference type="Pfam" id="PF05569">
    <property type="entry name" value="Peptidase_M56"/>
    <property type="match status" value="1"/>
</dbReference>
<feature type="region of interest" description="Disordered" evidence="1">
    <location>
        <begin position="679"/>
        <end position="701"/>
    </location>
</feature>
<dbReference type="PANTHER" id="PTHR34978:SF3">
    <property type="entry name" value="SLR0241 PROTEIN"/>
    <property type="match status" value="1"/>
</dbReference>
<organism evidence="4 5">
    <name type="scientific">Rhodopirellula islandica</name>
    <dbReference type="NCBI Taxonomy" id="595434"/>
    <lineage>
        <taxon>Bacteria</taxon>
        <taxon>Pseudomonadati</taxon>
        <taxon>Planctomycetota</taxon>
        <taxon>Planctomycetia</taxon>
        <taxon>Pirellulales</taxon>
        <taxon>Pirellulaceae</taxon>
        <taxon>Rhodopirellula</taxon>
    </lineage>
</organism>
<dbReference type="CDD" id="cd07341">
    <property type="entry name" value="M56_BlaR1_MecR1_like"/>
    <property type="match status" value="1"/>
</dbReference>
<accession>A0A0J1B926</accession>
<protein>
    <submittedName>
        <fullName evidence="4">Regulatory sensor-transducer, BlaR1/MecR1 family</fullName>
    </submittedName>
</protein>
<dbReference type="PANTHER" id="PTHR34978">
    <property type="entry name" value="POSSIBLE SENSOR-TRANSDUCER PROTEIN BLAR"/>
    <property type="match status" value="1"/>
</dbReference>